<dbReference type="AlphaFoldDB" id="X0U6C8"/>
<name>X0U6C8_9ZZZZ</name>
<comment type="caution">
    <text evidence="2">The sequence shown here is derived from an EMBL/GenBank/DDBJ whole genome shotgun (WGS) entry which is preliminary data.</text>
</comment>
<organism evidence="2">
    <name type="scientific">marine sediment metagenome</name>
    <dbReference type="NCBI Taxonomy" id="412755"/>
    <lineage>
        <taxon>unclassified sequences</taxon>
        <taxon>metagenomes</taxon>
        <taxon>ecological metagenomes</taxon>
    </lineage>
</organism>
<feature type="non-terminal residue" evidence="2">
    <location>
        <position position="1"/>
    </location>
</feature>
<proteinExistence type="predicted"/>
<evidence type="ECO:0000313" key="2">
    <source>
        <dbReference type="EMBL" id="GAF84040.1"/>
    </source>
</evidence>
<protein>
    <recommendedName>
        <fullName evidence="1">Putative exodeoxyribonuclease 8 PDDEXK-like domain-containing protein</fullName>
    </recommendedName>
</protein>
<gene>
    <name evidence="2" type="ORF">S01H1_04366</name>
</gene>
<reference evidence="2" key="1">
    <citation type="journal article" date="2014" name="Front. Microbiol.">
        <title>High frequency of phylogenetically diverse reductive dehalogenase-homologous genes in deep subseafloor sedimentary metagenomes.</title>
        <authorList>
            <person name="Kawai M."/>
            <person name="Futagami T."/>
            <person name="Toyoda A."/>
            <person name="Takaki Y."/>
            <person name="Nishi S."/>
            <person name="Hori S."/>
            <person name="Arai W."/>
            <person name="Tsubouchi T."/>
            <person name="Morono Y."/>
            <person name="Uchiyama I."/>
            <person name="Ito T."/>
            <person name="Fujiyama A."/>
            <person name="Inagaki F."/>
            <person name="Takami H."/>
        </authorList>
    </citation>
    <scope>NUCLEOTIDE SEQUENCE</scope>
    <source>
        <strain evidence="2">Expedition CK06-06</strain>
    </source>
</reference>
<sequence>DIINHDERLIIDLKTTADISKFKYSATKYNYNSQAYIYQKLFGYEMIFMVIDKNTHQIGIYDCSYEFLSYGEDKVQQAVEQYKLFFNNPDFEPDNYFINKTL</sequence>
<dbReference type="EMBL" id="BARS01002309">
    <property type="protein sequence ID" value="GAF84040.1"/>
    <property type="molecule type" value="Genomic_DNA"/>
</dbReference>
<feature type="domain" description="Putative exodeoxyribonuclease 8 PDDEXK-like" evidence="1">
    <location>
        <begin position="1"/>
        <end position="86"/>
    </location>
</feature>
<evidence type="ECO:0000259" key="1">
    <source>
        <dbReference type="Pfam" id="PF12684"/>
    </source>
</evidence>
<dbReference type="InterPro" id="IPR024432">
    <property type="entry name" value="Put_RecE_PDDEXK-like_dom"/>
</dbReference>
<accession>X0U6C8</accession>
<dbReference type="InterPro" id="IPR011604">
    <property type="entry name" value="PDDEXK-like_dom_sf"/>
</dbReference>
<dbReference type="Pfam" id="PF12684">
    <property type="entry name" value="DUF3799"/>
    <property type="match status" value="1"/>
</dbReference>
<dbReference type="Gene3D" id="3.90.320.10">
    <property type="match status" value="1"/>
</dbReference>